<accession>A0A0J8VSL4</accession>
<dbReference type="Gene3D" id="3.40.50.300">
    <property type="entry name" value="P-loop containing nucleotide triphosphate hydrolases"/>
    <property type="match status" value="2"/>
</dbReference>
<sequence>MIKSLYIENYRSLRRVALELEQLNIVFGPNGSGKSNIYKAIQLMHSAAQGAFSQALSREGGILNALWAGRSRQQDVRRMILAVETDDYDYELQVGFVEKLPYPTLFQLDPVIKEEKIWLSNQRRRPSALLMKRQNQAVFLSNIHHEKVTHSGAIYENESVFGQLGEPHLYPEVSQVREMLRNWRFYHEFAVSGNSPLREPQVGFRAPVLASDGANLAAAFQTIVEIGDEDLLNAILNAAFPGSRFYCDNPGGRFQLLMQREGLTRPLEPAEFSDGTLRFLCLAVALLSPRPPAFIALNEPENSLHPQMLPALAKLIAEASRWTQIWLTSHSPELARLVQQHTACARYQLAMSEGETRVERLA</sequence>
<evidence type="ECO:0000259" key="1">
    <source>
        <dbReference type="Pfam" id="PF13304"/>
    </source>
</evidence>
<organism evidence="2 3">
    <name type="scientific">Franconibacter pulveris</name>
    <dbReference type="NCBI Taxonomy" id="435910"/>
    <lineage>
        <taxon>Bacteria</taxon>
        <taxon>Pseudomonadati</taxon>
        <taxon>Pseudomonadota</taxon>
        <taxon>Gammaproteobacteria</taxon>
        <taxon>Enterobacterales</taxon>
        <taxon>Enterobacteriaceae</taxon>
        <taxon>Franconibacter</taxon>
    </lineage>
</organism>
<dbReference type="Proteomes" id="UP000037315">
    <property type="component" value="Unassembled WGS sequence"/>
</dbReference>
<dbReference type="AlphaFoldDB" id="A0A0J8VSL4"/>
<evidence type="ECO:0000313" key="3">
    <source>
        <dbReference type="Proteomes" id="UP000037315"/>
    </source>
</evidence>
<dbReference type="RefSeq" id="WP_048887595.1">
    <property type="nucleotide sequence ID" value="NZ_LFEJ01000010.1"/>
</dbReference>
<dbReference type="InterPro" id="IPR027417">
    <property type="entry name" value="P-loop_NTPase"/>
</dbReference>
<evidence type="ECO:0000313" key="2">
    <source>
        <dbReference type="EMBL" id="KMV35500.1"/>
    </source>
</evidence>
<dbReference type="EMBL" id="LFEJ01000010">
    <property type="protein sequence ID" value="KMV35500.1"/>
    <property type="molecule type" value="Genomic_DNA"/>
</dbReference>
<dbReference type="SUPFAM" id="SSF52540">
    <property type="entry name" value="P-loop containing nucleoside triphosphate hydrolases"/>
    <property type="match status" value="1"/>
</dbReference>
<dbReference type="GO" id="GO:0006302">
    <property type="term" value="P:double-strand break repair"/>
    <property type="evidence" value="ECO:0007669"/>
    <property type="project" value="TreeGrafter"/>
</dbReference>
<feature type="domain" description="ATPase AAA-type core" evidence="1">
    <location>
        <begin position="23"/>
        <end position="334"/>
    </location>
</feature>
<gene>
    <name evidence="2" type="ORF">ACH50_06245</name>
</gene>
<name>A0A0J8VSL4_9ENTR</name>
<dbReference type="GO" id="GO:0016887">
    <property type="term" value="F:ATP hydrolysis activity"/>
    <property type="evidence" value="ECO:0007669"/>
    <property type="project" value="InterPro"/>
</dbReference>
<dbReference type="GO" id="GO:0005524">
    <property type="term" value="F:ATP binding"/>
    <property type="evidence" value="ECO:0007669"/>
    <property type="project" value="InterPro"/>
</dbReference>
<protein>
    <submittedName>
        <fullName evidence="2">RecF/RecN/SMC N-terminal domain protein</fullName>
    </submittedName>
</protein>
<dbReference type="STRING" id="1121863.GCA_000621185_03516"/>
<dbReference type="PATRIC" id="fig|1656095.3.peg.552"/>
<proteinExistence type="predicted"/>
<keyword evidence="3" id="KW-1185">Reference proteome</keyword>
<comment type="caution">
    <text evidence="2">The sequence shown here is derived from an EMBL/GenBank/DDBJ whole genome shotgun (WGS) entry which is preliminary data.</text>
</comment>
<dbReference type="GO" id="GO:0000731">
    <property type="term" value="P:DNA synthesis involved in DNA repair"/>
    <property type="evidence" value="ECO:0007669"/>
    <property type="project" value="TreeGrafter"/>
</dbReference>
<reference evidence="2 3" key="1">
    <citation type="submission" date="2015-06" db="EMBL/GenBank/DDBJ databases">
        <title>Genome sequencing of Cronobacter sp. strain DJ34 isolated from petroleum contaminated sludge of Duliajan Oil Fields, Assam, India.</title>
        <authorList>
            <person name="Pal S."/>
            <person name="Banerjee T.D."/>
            <person name="Roy A."/>
            <person name="Sar P."/>
            <person name="Kazy S.K."/>
        </authorList>
    </citation>
    <scope>NUCLEOTIDE SEQUENCE [LARGE SCALE GENOMIC DNA]</scope>
    <source>
        <strain evidence="2 3">DJ34</strain>
    </source>
</reference>
<dbReference type="Pfam" id="PF13304">
    <property type="entry name" value="AAA_21"/>
    <property type="match status" value="1"/>
</dbReference>
<dbReference type="InterPro" id="IPR003959">
    <property type="entry name" value="ATPase_AAA_core"/>
</dbReference>
<dbReference type="InterPro" id="IPR014555">
    <property type="entry name" value="RecF-like"/>
</dbReference>
<dbReference type="PANTHER" id="PTHR32182">
    <property type="entry name" value="DNA REPLICATION AND REPAIR PROTEIN RECF"/>
    <property type="match status" value="1"/>
</dbReference>
<dbReference type="PANTHER" id="PTHR32182:SF25">
    <property type="entry name" value="SLR1056 PROTEIN"/>
    <property type="match status" value="1"/>
</dbReference>
<dbReference type="OrthoDB" id="104167at2"/>
<dbReference type="PIRSF" id="PIRSF029347">
    <property type="entry name" value="RecF"/>
    <property type="match status" value="1"/>
</dbReference>